<gene>
    <name evidence="2" type="ORF">Q5H94_13155</name>
</gene>
<comment type="caution">
    <text evidence="2">The sequence shown here is derived from an EMBL/GenBank/DDBJ whole genome shotgun (WGS) entry which is preliminary data.</text>
</comment>
<name>A0ABT9A3G4_9SPHN</name>
<protein>
    <submittedName>
        <fullName evidence="2">Rid family hydrolase</fullName>
    </submittedName>
</protein>
<reference evidence="2" key="1">
    <citation type="submission" date="2023-07" db="EMBL/GenBank/DDBJ databases">
        <authorList>
            <person name="Kim M.K."/>
        </authorList>
    </citation>
    <scope>NUCLEOTIDE SEQUENCE</scope>
    <source>
        <strain evidence="2">CA1-15</strain>
    </source>
</reference>
<keyword evidence="3" id="KW-1185">Reference proteome</keyword>
<organism evidence="2 3">
    <name type="scientific">Sphingomonas immobilis</name>
    <dbReference type="NCBI Taxonomy" id="3063997"/>
    <lineage>
        <taxon>Bacteria</taxon>
        <taxon>Pseudomonadati</taxon>
        <taxon>Pseudomonadota</taxon>
        <taxon>Alphaproteobacteria</taxon>
        <taxon>Sphingomonadales</taxon>
        <taxon>Sphingomonadaceae</taxon>
        <taxon>Sphingomonas</taxon>
    </lineage>
</organism>
<feature type="signal peptide" evidence="1">
    <location>
        <begin position="1"/>
        <end position="20"/>
    </location>
</feature>
<dbReference type="Pfam" id="PF01042">
    <property type="entry name" value="Ribonuc_L-PSP"/>
    <property type="match status" value="1"/>
</dbReference>
<accession>A0ABT9A3G4</accession>
<evidence type="ECO:0000256" key="1">
    <source>
        <dbReference type="SAM" id="SignalP"/>
    </source>
</evidence>
<keyword evidence="1" id="KW-0732">Signal</keyword>
<dbReference type="Gene3D" id="3.30.1330.40">
    <property type="entry name" value="RutC-like"/>
    <property type="match status" value="1"/>
</dbReference>
<dbReference type="InterPro" id="IPR006175">
    <property type="entry name" value="YjgF/YER057c/UK114"/>
</dbReference>
<feature type="chain" id="PRO_5046706015" evidence="1">
    <location>
        <begin position="21"/>
        <end position="168"/>
    </location>
</feature>
<dbReference type="EMBL" id="JAUQSZ010000009">
    <property type="protein sequence ID" value="MDO7843277.1"/>
    <property type="molecule type" value="Genomic_DNA"/>
</dbReference>
<proteinExistence type="predicted"/>
<dbReference type="PANTHER" id="PTHR11803:SF59">
    <property type="entry name" value="ENDORIBONUCLEASE"/>
    <property type="match status" value="1"/>
</dbReference>
<sequence length="168" mass="17310">MRSLFIAATALALAAGPAQAQEIVRKGAASAAISTSVALPAGSTLVYVSGLTPDPIPGMAENDPSRFGDTETQTRSVLKKINDALAEHGMGPGDVVMMRVLLVGVPGPGGGKMDFAGMMKAYRQVYGTPQQPKKPARITSQVVALANPAFLVEIEATAAKAPARPARK</sequence>
<evidence type="ECO:0000313" key="3">
    <source>
        <dbReference type="Proteomes" id="UP001176468"/>
    </source>
</evidence>
<dbReference type="InterPro" id="IPR035959">
    <property type="entry name" value="RutC-like_sf"/>
</dbReference>
<keyword evidence="2" id="KW-0378">Hydrolase</keyword>
<dbReference type="SUPFAM" id="SSF55298">
    <property type="entry name" value="YjgF-like"/>
    <property type="match status" value="1"/>
</dbReference>
<dbReference type="RefSeq" id="WP_304561735.1">
    <property type="nucleotide sequence ID" value="NZ_JAUQSZ010000009.1"/>
</dbReference>
<dbReference type="PANTHER" id="PTHR11803">
    <property type="entry name" value="2-IMINOBUTANOATE/2-IMINOPROPANOATE DEAMINASE RIDA"/>
    <property type="match status" value="1"/>
</dbReference>
<evidence type="ECO:0000313" key="2">
    <source>
        <dbReference type="EMBL" id="MDO7843277.1"/>
    </source>
</evidence>
<dbReference type="GO" id="GO:0016787">
    <property type="term" value="F:hydrolase activity"/>
    <property type="evidence" value="ECO:0007669"/>
    <property type="project" value="UniProtKB-KW"/>
</dbReference>
<dbReference type="Proteomes" id="UP001176468">
    <property type="component" value="Unassembled WGS sequence"/>
</dbReference>